<dbReference type="Proteomes" id="UP000187465">
    <property type="component" value="Unassembled WGS sequence"/>
</dbReference>
<dbReference type="SUPFAM" id="SSF53335">
    <property type="entry name" value="S-adenosyl-L-methionine-dependent methyltransferases"/>
    <property type="match status" value="1"/>
</dbReference>
<reference evidence="1 2" key="1">
    <citation type="submission" date="2016-10" db="EMBL/GenBank/DDBJ databases">
        <title>Paenibacillus species isolates.</title>
        <authorList>
            <person name="Beno S.M."/>
        </authorList>
    </citation>
    <scope>NUCLEOTIDE SEQUENCE [LARGE SCALE GENOMIC DNA]</scope>
    <source>
        <strain evidence="1 2">FSL H7-0604</strain>
    </source>
</reference>
<evidence type="ECO:0008006" key="3">
    <source>
        <dbReference type="Google" id="ProtNLM"/>
    </source>
</evidence>
<dbReference type="AlphaFoldDB" id="A0A1R0X0Z9"/>
<proteinExistence type="predicted"/>
<name>A0A1R0X0Z9_9BACL</name>
<comment type="caution">
    <text evidence="1">The sequence shown here is derived from an EMBL/GenBank/DDBJ whole genome shotgun (WGS) entry which is preliminary data.</text>
</comment>
<gene>
    <name evidence="1" type="ORF">BJP51_27630</name>
</gene>
<sequence length="289" mass="32956">MSKPQDKKHLYRIDRFSVEKLARLPHEIAGYAQAIGGLPQHHSEVFEKRGWLLPFLFAYDDLLWGRWRYWTDILEKGTIEGSGPIPQIEWKDTSSHQAEATKKMFAKCLQHYDSNIDTFADWLLWGMAGSIEAPRISESLNEHYYKEFDLFLVLDNPTDYLSHVLCDETGKGYKSGLGYYPTPFNITLMMVEICHGDGDPEHMKRQSVLDSCVGCGATLLPASNYFLRGYGQDISGIAVKLCTIQFYFYAPWYARPGNVEGYDLISQPIQLVLAEPGRKISEGQLAFSF</sequence>
<dbReference type="Gene3D" id="3.40.50.150">
    <property type="entry name" value="Vaccinia Virus protein VP39"/>
    <property type="match status" value="1"/>
</dbReference>
<dbReference type="EMBL" id="MKQP01000043">
    <property type="protein sequence ID" value="OMD26255.1"/>
    <property type="molecule type" value="Genomic_DNA"/>
</dbReference>
<accession>A0A1R0X0Z9</accession>
<evidence type="ECO:0000313" key="2">
    <source>
        <dbReference type="Proteomes" id="UP000187465"/>
    </source>
</evidence>
<organism evidence="1 2">
    <name type="scientific">Paenibacillus odorifer</name>
    <dbReference type="NCBI Taxonomy" id="189426"/>
    <lineage>
        <taxon>Bacteria</taxon>
        <taxon>Bacillati</taxon>
        <taxon>Bacillota</taxon>
        <taxon>Bacilli</taxon>
        <taxon>Bacillales</taxon>
        <taxon>Paenibacillaceae</taxon>
        <taxon>Paenibacillus</taxon>
    </lineage>
</organism>
<evidence type="ECO:0000313" key="1">
    <source>
        <dbReference type="EMBL" id="OMD26255.1"/>
    </source>
</evidence>
<dbReference type="RefSeq" id="WP_076179598.1">
    <property type="nucleotide sequence ID" value="NZ_MKQP01000043.1"/>
</dbReference>
<dbReference type="InterPro" id="IPR029063">
    <property type="entry name" value="SAM-dependent_MTases_sf"/>
</dbReference>
<protein>
    <recommendedName>
        <fullName evidence="3">DNA methylase adenine-specific domain-containing protein</fullName>
    </recommendedName>
</protein>